<dbReference type="STRING" id="379508.A5E1Z5"/>
<dbReference type="InterPro" id="IPR029058">
    <property type="entry name" value="AB_hydrolase_fold"/>
</dbReference>
<organism evidence="1 2">
    <name type="scientific">Lodderomyces elongisporus (strain ATCC 11503 / CBS 2605 / JCM 1781 / NBRC 1676 / NRRL YB-4239)</name>
    <name type="common">Yeast</name>
    <name type="synonym">Saccharomyces elongisporus</name>
    <dbReference type="NCBI Taxonomy" id="379508"/>
    <lineage>
        <taxon>Eukaryota</taxon>
        <taxon>Fungi</taxon>
        <taxon>Dikarya</taxon>
        <taxon>Ascomycota</taxon>
        <taxon>Saccharomycotina</taxon>
        <taxon>Pichiomycetes</taxon>
        <taxon>Debaryomycetaceae</taxon>
        <taxon>Candida/Lodderomyces clade</taxon>
        <taxon>Lodderomyces</taxon>
    </lineage>
</organism>
<dbReference type="InParanoid" id="A5E1Z5"/>
<dbReference type="HOGENOM" id="CLU_016852_1_0_1"/>
<gene>
    <name evidence="1" type="ORF">LELG_03632</name>
</gene>
<name>A5E1Z5_LODEL</name>
<reference evidence="1 2" key="1">
    <citation type="journal article" date="2009" name="Nature">
        <title>Evolution of pathogenicity and sexual reproduction in eight Candida genomes.</title>
        <authorList>
            <person name="Butler G."/>
            <person name="Rasmussen M.D."/>
            <person name="Lin M.F."/>
            <person name="Santos M.A."/>
            <person name="Sakthikumar S."/>
            <person name="Munro C.A."/>
            <person name="Rheinbay E."/>
            <person name="Grabherr M."/>
            <person name="Forche A."/>
            <person name="Reedy J.L."/>
            <person name="Agrafioti I."/>
            <person name="Arnaud M.B."/>
            <person name="Bates S."/>
            <person name="Brown A.J."/>
            <person name="Brunke S."/>
            <person name="Costanzo M.C."/>
            <person name="Fitzpatrick D.A."/>
            <person name="de Groot P.W."/>
            <person name="Harris D."/>
            <person name="Hoyer L.L."/>
            <person name="Hube B."/>
            <person name="Klis F.M."/>
            <person name="Kodira C."/>
            <person name="Lennard N."/>
            <person name="Logue M.E."/>
            <person name="Martin R."/>
            <person name="Neiman A.M."/>
            <person name="Nikolaou E."/>
            <person name="Quail M.A."/>
            <person name="Quinn J."/>
            <person name="Santos M.C."/>
            <person name="Schmitzberger F.F."/>
            <person name="Sherlock G."/>
            <person name="Shah P."/>
            <person name="Silverstein K.A."/>
            <person name="Skrzypek M.S."/>
            <person name="Soll D."/>
            <person name="Staggs R."/>
            <person name="Stansfield I."/>
            <person name="Stumpf M.P."/>
            <person name="Sudbery P.E."/>
            <person name="Srikantha T."/>
            <person name="Zeng Q."/>
            <person name="Berman J."/>
            <person name="Berriman M."/>
            <person name="Heitman J."/>
            <person name="Gow N.A."/>
            <person name="Lorenz M.C."/>
            <person name="Birren B.W."/>
            <person name="Kellis M."/>
            <person name="Cuomo C.A."/>
        </authorList>
    </citation>
    <scope>NUCLEOTIDE SEQUENCE [LARGE SCALE GENOMIC DNA]</scope>
    <source>
        <strain evidence="2">ATCC 11503 / BCRC 21390 / CBS 2605 / JCM 1781 / NBRC 1676 / NRRL YB-4239</strain>
    </source>
</reference>
<proteinExistence type="predicted"/>
<accession>A5E1Z5</accession>
<dbReference type="EMBL" id="CH981527">
    <property type="protein sequence ID" value="EDK45453.1"/>
    <property type="molecule type" value="Genomic_DNA"/>
</dbReference>
<keyword evidence="2" id="KW-1185">Reference proteome</keyword>
<protein>
    <submittedName>
        <fullName evidence="1">Uncharacterized protein</fullName>
    </submittedName>
</protein>
<dbReference type="AlphaFoldDB" id="A5E1Z5"/>
<dbReference type="Proteomes" id="UP000001996">
    <property type="component" value="Unassembled WGS sequence"/>
</dbReference>
<dbReference type="OMA" id="WGEHEDI"/>
<dbReference type="Gene3D" id="3.40.50.1820">
    <property type="entry name" value="alpha/beta hydrolase"/>
    <property type="match status" value="1"/>
</dbReference>
<dbReference type="OrthoDB" id="420264at2759"/>
<dbReference type="FunCoup" id="A5E1Z5">
    <property type="interactions" value="126"/>
</dbReference>
<evidence type="ECO:0000313" key="2">
    <source>
        <dbReference type="Proteomes" id="UP000001996"/>
    </source>
</evidence>
<evidence type="ECO:0000313" key="1">
    <source>
        <dbReference type="EMBL" id="EDK45453.1"/>
    </source>
</evidence>
<sequence>MGFSVGATMILQLFQLPDIIKDGVSALKESGYSNELIEVKEFLNGGFPQLRDILKENRLQFHSVKFLDGIYDVDALIEEYPSYESFVKEAYPSLDVAKRAISVKNDMLTKHKLMHCGFITKETKLSIVQSLEDDLLSMRQSLLLFSALTNNSTPVTFITGNWGKHDDVYGDKRADIFIYGKD</sequence>
<dbReference type="VEuPathDB" id="FungiDB:LELG_03632"/>